<name>A0AB39QSK6_9ACTN</name>
<dbReference type="InterPro" id="IPR009959">
    <property type="entry name" value="Cyclase_SnoaL-like"/>
</dbReference>
<dbReference type="Pfam" id="PF07366">
    <property type="entry name" value="SnoaL"/>
    <property type="match status" value="2"/>
</dbReference>
<evidence type="ECO:0000313" key="1">
    <source>
        <dbReference type="EMBL" id="XDQ44405.1"/>
    </source>
</evidence>
<proteinExistence type="predicted"/>
<dbReference type="RefSeq" id="WP_234533011.1">
    <property type="nucleotide sequence ID" value="NZ_CP163441.1"/>
</dbReference>
<accession>A0AB39QSK6</accession>
<organism evidence="1">
    <name type="scientific">Streptomyces sp. R39</name>
    <dbReference type="NCBI Taxonomy" id="3238631"/>
    <lineage>
        <taxon>Bacteria</taxon>
        <taxon>Bacillati</taxon>
        <taxon>Actinomycetota</taxon>
        <taxon>Actinomycetes</taxon>
        <taxon>Kitasatosporales</taxon>
        <taxon>Streptomycetaceae</taxon>
        <taxon>Streptomyces</taxon>
    </lineage>
</organism>
<dbReference type="InterPro" id="IPR032710">
    <property type="entry name" value="NTF2-like_dom_sf"/>
</dbReference>
<dbReference type="AlphaFoldDB" id="A0AB39QSK6"/>
<protein>
    <submittedName>
        <fullName evidence="1">Ester cyclase</fullName>
    </submittedName>
</protein>
<reference evidence="1" key="1">
    <citation type="submission" date="2024-07" db="EMBL/GenBank/DDBJ databases">
        <authorList>
            <person name="Yu S.T."/>
        </authorList>
    </citation>
    <scope>NUCLEOTIDE SEQUENCE</scope>
    <source>
        <strain evidence="1">R39</strain>
    </source>
</reference>
<dbReference type="GeneID" id="301463706"/>
<dbReference type="SUPFAM" id="SSF54427">
    <property type="entry name" value="NTF2-like"/>
    <property type="match status" value="2"/>
</dbReference>
<dbReference type="Gene3D" id="3.10.450.50">
    <property type="match status" value="2"/>
</dbReference>
<dbReference type="GO" id="GO:0030638">
    <property type="term" value="P:polyketide metabolic process"/>
    <property type="evidence" value="ECO:0007669"/>
    <property type="project" value="InterPro"/>
</dbReference>
<dbReference type="PANTHER" id="PTHR38436:SF1">
    <property type="entry name" value="ESTER CYCLASE"/>
    <property type="match status" value="1"/>
</dbReference>
<dbReference type="EMBL" id="CP163441">
    <property type="protein sequence ID" value="XDQ44405.1"/>
    <property type="molecule type" value="Genomic_DNA"/>
</dbReference>
<sequence>MSTRDQQDIRKLYGSFLDALNAGDLQGVRAVLSPDFTDHHPGFDITGIDSYLDAVRGAHETLDLKGELEEGVPLGDDRFVTRVKLTGTHLGDVLGFPATGRKVEWSTTEIWRAENGLFTERWAQDDLLGLRAQVSSDDLNYTVVRQVSDAVNERRYDDLDELFGPTFRDNNPAWSVESLDELKGIIKAAHDALDMAVHLDALYPAAPDKVIMHITFHGRHIGPFLGQEPTGKEVSWTSLEVYRLEDGRVVERWVQADTTGLMRQLGVPLP</sequence>
<dbReference type="PANTHER" id="PTHR38436">
    <property type="entry name" value="POLYKETIDE CYCLASE SNOAL-LIKE DOMAIN"/>
    <property type="match status" value="1"/>
</dbReference>
<gene>
    <name evidence="1" type="ORF">AB5J52_20270</name>
</gene>